<sequence length="189" mass="21985">MNIIAYICSPTKMRTGAPGEDIKAPGPVVDLLPYTFDRPVGTVKLLTDDAEYNCHLFDMRTASFVHNNRREDRRWAFECKSTGGQHSYCSWTSNYVNDWDEFFNYQCSNDGFICGMRSIHHNKKEDRRFMFKCCQISGKTLSECSKTYRNDFDKPFTVNVPSGFVIRSVSSTHSNKYEDRQFSWELCKL</sequence>
<dbReference type="Pfam" id="PF14704">
    <property type="entry name" value="DERM"/>
    <property type="match status" value="1"/>
</dbReference>
<dbReference type="GO" id="GO:0005615">
    <property type="term" value="C:extracellular space"/>
    <property type="evidence" value="ECO:0007669"/>
    <property type="project" value="TreeGrafter"/>
</dbReference>
<dbReference type="PANTHER" id="PTHR15040:SF1">
    <property type="entry name" value="DERMATOPONTIN-LIKE ISOFORM X1"/>
    <property type="match status" value="1"/>
</dbReference>
<dbReference type="InterPro" id="IPR026645">
    <property type="entry name" value="Dermatopontin"/>
</dbReference>
<protein>
    <submittedName>
        <fullName evidence="5">Uncharacterized protein</fullName>
    </submittedName>
</protein>
<keyword evidence="6" id="KW-1185">Reference proteome</keyword>
<dbReference type="GO" id="GO:0031012">
    <property type="term" value="C:extracellular matrix"/>
    <property type="evidence" value="ECO:0007669"/>
    <property type="project" value="TreeGrafter"/>
</dbReference>
<accession>A0A6J8CSK8</accession>
<comment type="similarity">
    <text evidence="2">Belongs to the dermatopontin family.</text>
</comment>
<evidence type="ECO:0000256" key="1">
    <source>
        <dbReference type="ARBA" id="ARBA00004613"/>
    </source>
</evidence>
<reference evidence="5 6" key="1">
    <citation type="submission" date="2020-06" db="EMBL/GenBank/DDBJ databases">
        <authorList>
            <person name="Li R."/>
            <person name="Bekaert M."/>
        </authorList>
    </citation>
    <scope>NUCLEOTIDE SEQUENCE [LARGE SCALE GENOMIC DNA]</scope>
    <source>
        <strain evidence="6">wild</strain>
    </source>
</reference>
<dbReference type="OrthoDB" id="5975249at2759"/>
<comment type="subcellular location">
    <subcellularLocation>
        <location evidence="1">Secreted</location>
    </subcellularLocation>
</comment>
<dbReference type="PANTHER" id="PTHR15040">
    <property type="entry name" value="DERMATOPONTIN-RELATED"/>
    <property type="match status" value="1"/>
</dbReference>
<dbReference type="Proteomes" id="UP000507470">
    <property type="component" value="Unassembled WGS sequence"/>
</dbReference>
<evidence type="ECO:0000313" key="5">
    <source>
        <dbReference type="EMBL" id="CAC5398114.1"/>
    </source>
</evidence>
<dbReference type="EMBL" id="CACVKT020005819">
    <property type="protein sequence ID" value="CAC5398114.1"/>
    <property type="molecule type" value="Genomic_DNA"/>
</dbReference>
<dbReference type="AlphaFoldDB" id="A0A6J8CSK8"/>
<evidence type="ECO:0000256" key="3">
    <source>
        <dbReference type="ARBA" id="ARBA00022525"/>
    </source>
</evidence>
<keyword evidence="3" id="KW-0964">Secreted</keyword>
<keyword evidence="4" id="KW-1015">Disulfide bond</keyword>
<proteinExistence type="inferred from homology"/>
<evidence type="ECO:0000313" key="6">
    <source>
        <dbReference type="Proteomes" id="UP000507470"/>
    </source>
</evidence>
<name>A0A6J8CSK8_MYTCO</name>
<organism evidence="5 6">
    <name type="scientific">Mytilus coruscus</name>
    <name type="common">Sea mussel</name>
    <dbReference type="NCBI Taxonomy" id="42192"/>
    <lineage>
        <taxon>Eukaryota</taxon>
        <taxon>Metazoa</taxon>
        <taxon>Spiralia</taxon>
        <taxon>Lophotrochozoa</taxon>
        <taxon>Mollusca</taxon>
        <taxon>Bivalvia</taxon>
        <taxon>Autobranchia</taxon>
        <taxon>Pteriomorphia</taxon>
        <taxon>Mytilida</taxon>
        <taxon>Mytiloidea</taxon>
        <taxon>Mytilidae</taxon>
        <taxon>Mytilinae</taxon>
        <taxon>Mytilus</taxon>
    </lineage>
</organism>
<dbReference type="GO" id="GO:0030199">
    <property type="term" value="P:collagen fibril organization"/>
    <property type="evidence" value="ECO:0007669"/>
    <property type="project" value="TreeGrafter"/>
</dbReference>
<evidence type="ECO:0000256" key="2">
    <source>
        <dbReference type="ARBA" id="ARBA00008712"/>
    </source>
</evidence>
<gene>
    <name evidence="5" type="ORF">MCOR_32511</name>
</gene>
<evidence type="ECO:0000256" key="4">
    <source>
        <dbReference type="ARBA" id="ARBA00023157"/>
    </source>
</evidence>